<sequence length="210" mass="23201">MQTTDRPQVPDTFPTRRTATVHRQTGETDVTVTIGLDGTGQCNVNTGIPFLDHMLHQIASHGLFDLDIQATGDIHIDDHHTNEDVGITLGMALAKALGNRKGIVRFGHFLAPLDESLVQVTLDFSGRPHLAYGLAIPTQRVGTYDTQLVREFFVAIVNHSQMTLHIRQLDGINSHHIIEATFKAFARAMRMATEVDPRRAHEIPSSKGVL</sequence>
<dbReference type="InterPro" id="IPR020565">
    <property type="entry name" value="ImidazoleglycerP_deHydtase_CS"/>
</dbReference>
<dbReference type="GO" id="GO:0004424">
    <property type="term" value="F:imidazoleglycerol-phosphate dehydratase activity"/>
    <property type="evidence" value="ECO:0007669"/>
    <property type="project" value="UniProtKB-UniRule"/>
</dbReference>
<dbReference type="NCBIfam" id="NF002108">
    <property type="entry name" value="PRK00951.1-3"/>
    <property type="match status" value="1"/>
</dbReference>
<keyword evidence="8" id="KW-1185">Reference proteome</keyword>
<keyword evidence="2 5" id="KW-0028">Amino-acid biosynthesis</keyword>
<keyword evidence="4 5" id="KW-0456">Lyase</keyword>
<evidence type="ECO:0000313" key="7">
    <source>
        <dbReference type="EMBL" id="MBE9031596.1"/>
    </source>
</evidence>
<dbReference type="Proteomes" id="UP000625316">
    <property type="component" value="Unassembled WGS sequence"/>
</dbReference>
<accession>A0A928VN46</accession>
<protein>
    <recommendedName>
        <fullName evidence="5 6">Imidazoleglycerol-phosphate dehydratase</fullName>
        <shortName evidence="5">IGPD</shortName>
        <ecNumber evidence="5 6">4.2.1.19</ecNumber>
    </recommendedName>
</protein>
<dbReference type="InterPro" id="IPR038494">
    <property type="entry name" value="IGPD_sf"/>
</dbReference>
<comment type="caution">
    <text evidence="7">The sequence shown here is derived from an EMBL/GenBank/DDBJ whole genome shotgun (WGS) entry which is preliminary data.</text>
</comment>
<evidence type="ECO:0000256" key="3">
    <source>
        <dbReference type="ARBA" id="ARBA00023102"/>
    </source>
</evidence>
<dbReference type="Pfam" id="PF00475">
    <property type="entry name" value="IGPD"/>
    <property type="match status" value="1"/>
</dbReference>
<dbReference type="InterPro" id="IPR000807">
    <property type="entry name" value="ImidazoleglycerolP_deHydtase"/>
</dbReference>
<dbReference type="NCBIfam" id="NF002106">
    <property type="entry name" value="PRK00951.1-1"/>
    <property type="match status" value="1"/>
</dbReference>
<dbReference type="PROSITE" id="PS00955">
    <property type="entry name" value="IGP_DEHYDRATASE_2"/>
    <property type="match status" value="1"/>
</dbReference>
<keyword evidence="5" id="KW-0963">Cytoplasm</keyword>
<dbReference type="FunFam" id="3.30.230.40:FF:000003">
    <property type="entry name" value="Imidazoleglycerol-phosphate dehydratase HisB"/>
    <property type="match status" value="1"/>
</dbReference>
<dbReference type="NCBIfam" id="NF002114">
    <property type="entry name" value="PRK00951.2-4"/>
    <property type="match status" value="1"/>
</dbReference>
<evidence type="ECO:0000256" key="6">
    <source>
        <dbReference type="RuleBase" id="RU000599"/>
    </source>
</evidence>
<evidence type="ECO:0000256" key="4">
    <source>
        <dbReference type="ARBA" id="ARBA00023239"/>
    </source>
</evidence>
<dbReference type="AlphaFoldDB" id="A0A928VN46"/>
<evidence type="ECO:0000256" key="2">
    <source>
        <dbReference type="ARBA" id="ARBA00022605"/>
    </source>
</evidence>
<dbReference type="FunFam" id="3.30.230.40:FF:000002">
    <property type="entry name" value="Imidazoleglycerol-phosphate dehydratase"/>
    <property type="match status" value="1"/>
</dbReference>
<organism evidence="7 8">
    <name type="scientific">Romeriopsis navalis LEGE 11480</name>
    <dbReference type="NCBI Taxonomy" id="2777977"/>
    <lineage>
        <taxon>Bacteria</taxon>
        <taxon>Bacillati</taxon>
        <taxon>Cyanobacteriota</taxon>
        <taxon>Cyanophyceae</taxon>
        <taxon>Leptolyngbyales</taxon>
        <taxon>Leptolyngbyaceae</taxon>
        <taxon>Romeriopsis</taxon>
        <taxon>Romeriopsis navalis</taxon>
    </lineage>
</organism>
<comment type="pathway">
    <text evidence="1 5 6">Amino-acid biosynthesis; L-histidine biosynthesis; L-histidine from 5-phospho-alpha-D-ribose 1-diphosphate: step 6/9.</text>
</comment>
<evidence type="ECO:0000256" key="5">
    <source>
        <dbReference type="HAMAP-Rule" id="MF_00076"/>
    </source>
</evidence>
<dbReference type="GO" id="GO:0000105">
    <property type="term" value="P:L-histidine biosynthetic process"/>
    <property type="evidence" value="ECO:0007669"/>
    <property type="project" value="UniProtKB-UniRule"/>
</dbReference>
<evidence type="ECO:0000313" key="8">
    <source>
        <dbReference type="Proteomes" id="UP000625316"/>
    </source>
</evidence>
<keyword evidence="3 5" id="KW-0368">Histidine biosynthesis</keyword>
<comment type="similarity">
    <text evidence="5 6">Belongs to the imidazoleglycerol-phosphate dehydratase family.</text>
</comment>
<dbReference type="SUPFAM" id="SSF54211">
    <property type="entry name" value="Ribosomal protein S5 domain 2-like"/>
    <property type="match status" value="2"/>
</dbReference>
<comment type="catalytic activity">
    <reaction evidence="5 6">
        <text>D-erythro-1-(imidazol-4-yl)glycerol 3-phosphate = 3-(imidazol-4-yl)-2-oxopropyl phosphate + H2O</text>
        <dbReference type="Rhea" id="RHEA:11040"/>
        <dbReference type="ChEBI" id="CHEBI:15377"/>
        <dbReference type="ChEBI" id="CHEBI:57766"/>
        <dbReference type="ChEBI" id="CHEBI:58278"/>
        <dbReference type="EC" id="4.2.1.19"/>
    </reaction>
</comment>
<dbReference type="HAMAP" id="MF_00076">
    <property type="entry name" value="HisB"/>
    <property type="match status" value="1"/>
</dbReference>
<dbReference type="PANTHER" id="PTHR23133:SF2">
    <property type="entry name" value="IMIDAZOLEGLYCEROL-PHOSPHATE DEHYDRATASE"/>
    <property type="match status" value="1"/>
</dbReference>
<name>A0A928VN46_9CYAN</name>
<dbReference type="CDD" id="cd07914">
    <property type="entry name" value="IGPD"/>
    <property type="match status" value="1"/>
</dbReference>
<dbReference type="EC" id="4.2.1.19" evidence="5 6"/>
<evidence type="ECO:0000256" key="1">
    <source>
        <dbReference type="ARBA" id="ARBA00005047"/>
    </source>
</evidence>
<dbReference type="PROSITE" id="PS00954">
    <property type="entry name" value="IGP_DEHYDRATASE_1"/>
    <property type="match status" value="1"/>
</dbReference>
<dbReference type="EMBL" id="JADEXQ010000069">
    <property type="protein sequence ID" value="MBE9031596.1"/>
    <property type="molecule type" value="Genomic_DNA"/>
</dbReference>
<gene>
    <name evidence="5 7" type="primary">hisB</name>
    <name evidence="7" type="ORF">IQ266_17830</name>
</gene>
<dbReference type="GO" id="GO:0005737">
    <property type="term" value="C:cytoplasm"/>
    <property type="evidence" value="ECO:0007669"/>
    <property type="project" value="UniProtKB-SubCell"/>
</dbReference>
<dbReference type="Gene3D" id="3.30.230.40">
    <property type="entry name" value="Imidazole glycerol phosphate dehydratase, domain 1"/>
    <property type="match status" value="2"/>
</dbReference>
<comment type="subcellular location">
    <subcellularLocation>
        <location evidence="5 6">Cytoplasm</location>
    </subcellularLocation>
</comment>
<reference evidence="7" key="1">
    <citation type="submission" date="2020-10" db="EMBL/GenBank/DDBJ databases">
        <authorList>
            <person name="Castelo-Branco R."/>
            <person name="Eusebio N."/>
            <person name="Adriana R."/>
            <person name="Vieira A."/>
            <person name="Brugerolle De Fraissinette N."/>
            <person name="Rezende De Castro R."/>
            <person name="Schneider M.P."/>
            <person name="Vasconcelos V."/>
            <person name="Leao P.N."/>
        </authorList>
    </citation>
    <scope>NUCLEOTIDE SEQUENCE</scope>
    <source>
        <strain evidence="7">LEGE 11480</strain>
    </source>
</reference>
<dbReference type="NCBIfam" id="NF002111">
    <property type="entry name" value="PRK00951.2-1"/>
    <property type="match status" value="1"/>
</dbReference>
<dbReference type="RefSeq" id="WP_264326424.1">
    <property type="nucleotide sequence ID" value="NZ_JADEXQ010000069.1"/>
</dbReference>
<proteinExistence type="inferred from homology"/>
<dbReference type="PANTHER" id="PTHR23133">
    <property type="entry name" value="IMIDAZOLEGLYCEROL-PHOSPHATE DEHYDRATASE HIS7"/>
    <property type="match status" value="1"/>
</dbReference>
<dbReference type="InterPro" id="IPR020568">
    <property type="entry name" value="Ribosomal_Su5_D2-typ_SF"/>
</dbReference>